<organism evidence="1 2">
    <name type="scientific">Calycina marina</name>
    <dbReference type="NCBI Taxonomy" id="1763456"/>
    <lineage>
        <taxon>Eukaryota</taxon>
        <taxon>Fungi</taxon>
        <taxon>Dikarya</taxon>
        <taxon>Ascomycota</taxon>
        <taxon>Pezizomycotina</taxon>
        <taxon>Leotiomycetes</taxon>
        <taxon>Helotiales</taxon>
        <taxon>Pezizellaceae</taxon>
        <taxon>Calycina</taxon>
    </lineage>
</organism>
<evidence type="ECO:0000313" key="2">
    <source>
        <dbReference type="Proteomes" id="UP000887226"/>
    </source>
</evidence>
<proteinExistence type="predicted"/>
<dbReference type="OrthoDB" id="5293813at2759"/>
<dbReference type="Pfam" id="PF13668">
    <property type="entry name" value="Ferritin_2"/>
    <property type="match status" value="1"/>
</dbReference>
<keyword evidence="2" id="KW-1185">Reference proteome</keyword>
<accession>A0A9P7YUC4</accession>
<comment type="caution">
    <text evidence="1">The sequence shown here is derived from an EMBL/GenBank/DDBJ whole genome shotgun (WGS) entry which is preliminary data.</text>
</comment>
<protein>
    <submittedName>
        <fullName evidence="1">Uncharacterized protein</fullName>
    </submittedName>
</protein>
<dbReference type="AlphaFoldDB" id="A0A9P7YUC4"/>
<gene>
    <name evidence="1" type="ORF">BJ878DRAFT_484268</name>
</gene>
<name>A0A9P7YUC4_9HELO</name>
<evidence type="ECO:0000313" key="1">
    <source>
        <dbReference type="EMBL" id="KAG9239979.1"/>
    </source>
</evidence>
<dbReference type="Proteomes" id="UP000887226">
    <property type="component" value="Unassembled WGS sequence"/>
</dbReference>
<reference evidence="1" key="1">
    <citation type="journal article" date="2021" name="IMA Fungus">
        <title>Genomic characterization of three marine fungi, including Emericellopsis atlantica sp. nov. with signatures of a generalist lifestyle and marine biomass degradation.</title>
        <authorList>
            <person name="Hagestad O.C."/>
            <person name="Hou L."/>
            <person name="Andersen J.H."/>
            <person name="Hansen E.H."/>
            <person name="Altermark B."/>
            <person name="Li C."/>
            <person name="Kuhnert E."/>
            <person name="Cox R.J."/>
            <person name="Crous P.W."/>
            <person name="Spatafora J.W."/>
            <person name="Lail K."/>
            <person name="Amirebrahimi M."/>
            <person name="Lipzen A."/>
            <person name="Pangilinan J."/>
            <person name="Andreopoulos W."/>
            <person name="Hayes R.D."/>
            <person name="Ng V."/>
            <person name="Grigoriev I.V."/>
            <person name="Jackson S.A."/>
            <person name="Sutton T.D.S."/>
            <person name="Dobson A.D.W."/>
            <person name="Rama T."/>
        </authorList>
    </citation>
    <scope>NUCLEOTIDE SEQUENCE</scope>
    <source>
        <strain evidence="1">TRa3180A</strain>
    </source>
</reference>
<dbReference type="EMBL" id="MU254668">
    <property type="protein sequence ID" value="KAG9239979.1"/>
    <property type="molecule type" value="Genomic_DNA"/>
</dbReference>
<sequence length="225" mass="24404">MFFVEFNAFALIYTIKPSDLTISFGPLHLAKQSSAGGIHRVAGILIAELPGMKSTGTQPHEPFIAELIALKELFETAYFSQLLDNVTNSAEGYEVEDKDYVVKTLRAVLNQEQLHALAANDALSTASKQTVEPCEYKFPVDNFDDAIALARTFTEVVLGVLPLAQTTFAEDGGEEIGLVQVVGSIIAQEGEQTGYYRYLQKKVASSAPFLTGGAPQFAFTAMRLG</sequence>